<keyword evidence="7" id="KW-1185">Reference proteome</keyword>
<dbReference type="PANTHER" id="PTHR42978:SF6">
    <property type="entry name" value="QUORUM-QUENCHING LACTONASE YTNP-RELATED"/>
    <property type="match status" value="1"/>
</dbReference>
<dbReference type="SMART" id="SM00849">
    <property type="entry name" value="Lactamase_B"/>
    <property type="match status" value="1"/>
</dbReference>
<comment type="similarity">
    <text evidence="1">Belongs to the metallo-beta-lactamase superfamily.</text>
</comment>
<keyword evidence="4" id="KW-0862">Zinc</keyword>
<dbReference type="SUPFAM" id="SSF56281">
    <property type="entry name" value="Metallo-hydrolase/oxidoreductase"/>
    <property type="match status" value="1"/>
</dbReference>
<dbReference type="InterPro" id="IPR001279">
    <property type="entry name" value="Metallo-B-lactamas"/>
</dbReference>
<accession>A0A9E9LZE2</accession>
<keyword evidence="3" id="KW-0378">Hydrolase</keyword>
<evidence type="ECO:0000256" key="3">
    <source>
        <dbReference type="ARBA" id="ARBA00022801"/>
    </source>
</evidence>
<dbReference type="GO" id="GO:0016787">
    <property type="term" value="F:hydrolase activity"/>
    <property type="evidence" value="ECO:0007669"/>
    <property type="project" value="UniProtKB-KW"/>
</dbReference>
<feature type="domain" description="Metallo-beta-lactamase" evidence="5">
    <location>
        <begin position="89"/>
        <end position="296"/>
    </location>
</feature>
<dbReference type="KEGG" id="ovb:NB640_01285"/>
<dbReference type="GO" id="GO:0046872">
    <property type="term" value="F:metal ion binding"/>
    <property type="evidence" value="ECO:0007669"/>
    <property type="project" value="UniProtKB-KW"/>
</dbReference>
<organism evidence="6 7">
    <name type="scientific">Oxalobacter vibrioformis</name>
    <dbReference type="NCBI Taxonomy" id="933080"/>
    <lineage>
        <taxon>Bacteria</taxon>
        <taxon>Pseudomonadati</taxon>
        <taxon>Pseudomonadota</taxon>
        <taxon>Betaproteobacteria</taxon>
        <taxon>Burkholderiales</taxon>
        <taxon>Oxalobacteraceae</taxon>
        <taxon>Oxalobacter</taxon>
    </lineage>
</organism>
<dbReference type="Gene3D" id="3.60.15.10">
    <property type="entry name" value="Ribonuclease Z/Hydroxyacylglutathione hydrolase-like"/>
    <property type="match status" value="1"/>
</dbReference>
<evidence type="ECO:0000256" key="4">
    <source>
        <dbReference type="ARBA" id="ARBA00022833"/>
    </source>
</evidence>
<name>A0A9E9LZE2_9BURK</name>
<proteinExistence type="inferred from homology"/>
<dbReference type="PANTHER" id="PTHR42978">
    <property type="entry name" value="QUORUM-QUENCHING LACTONASE YTNP-RELATED-RELATED"/>
    <property type="match status" value="1"/>
</dbReference>
<dbReference type="Pfam" id="PF00753">
    <property type="entry name" value="Lactamase_B"/>
    <property type="match status" value="1"/>
</dbReference>
<dbReference type="EMBL" id="CP098242">
    <property type="protein sequence ID" value="WAW10329.1"/>
    <property type="molecule type" value="Genomic_DNA"/>
</dbReference>
<dbReference type="CDD" id="cd07720">
    <property type="entry name" value="OPHC2-like_MBL-fold"/>
    <property type="match status" value="1"/>
</dbReference>
<reference evidence="6" key="1">
    <citation type="journal article" date="2022" name="Front. Microbiol.">
        <title>New perspectives on an old grouping: The genomic and phenotypic variability of Oxalobacter formigenes and the implications for calcium oxalate stone prevention.</title>
        <authorList>
            <person name="Chmiel J.A."/>
            <person name="Carr C."/>
            <person name="Stuivenberg G.A."/>
            <person name="Venema R."/>
            <person name="Chanyi R.M."/>
            <person name="Al K.F."/>
            <person name="Giguere D."/>
            <person name="Say H."/>
            <person name="Akouris P.P."/>
            <person name="Dominguez Romero S.A."/>
            <person name="Kwong A."/>
            <person name="Tai V."/>
            <person name="Koval S.F."/>
            <person name="Razvi H."/>
            <person name="Bjazevic J."/>
            <person name="Burton J.P."/>
        </authorList>
    </citation>
    <scope>NUCLEOTIDE SEQUENCE</scope>
    <source>
        <strain evidence="6">WoOx3</strain>
    </source>
</reference>
<dbReference type="AlphaFoldDB" id="A0A9E9LZE2"/>
<dbReference type="InterPro" id="IPR051013">
    <property type="entry name" value="MBL_superfamily_lactonases"/>
</dbReference>
<dbReference type="RefSeq" id="WP_269309339.1">
    <property type="nucleotide sequence ID" value="NZ_CP098242.1"/>
</dbReference>
<dbReference type="Proteomes" id="UP001156215">
    <property type="component" value="Chromosome"/>
</dbReference>
<evidence type="ECO:0000313" key="7">
    <source>
        <dbReference type="Proteomes" id="UP001156215"/>
    </source>
</evidence>
<evidence type="ECO:0000256" key="1">
    <source>
        <dbReference type="ARBA" id="ARBA00007749"/>
    </source>
</evidence>
<evidence type="ECO:0000256" key="2">
    <source>
        <dbReference type="ARBA" id="ARBA00022723"/>
    </source>
</evidence>
<keyword evidence="2" id="KW-0479">Metal-binding</keyword>
<gene>
    <name evidence="6" type="ORF">NB640_01285</name>
</gene>
<dbReference type="InterPro" id="IPR036866">
    <property type="entry name" value="RibonucZ/Hydroxyglut_hydro"/>
</dbReference>
<protein>
    <submittedName>
        <fullName evidence="6">MBL fold metallo-hydrolase</fullName>
    </submittedName>
</protein>
<sequence length="323" mass="35708">MRIITCLRNLILGLTLVTTGFIPVAMAEAPMAKKQVPGYYRMMHGQFEVTVLFDGAFDVGISLMSNATQTELQQLLARNYIDGDKVQTATNVYLINTGKNLVLIDVGCGTLFGPKMGKIMDNLKAAGYAPEQVDTILLTHMHPDHVGGLVDANGNMLFPNAKVYANQVESDFWLSDKNAGEAKNDQMKNAFKNAKASTAPYRAAKKWHTFQHKDEVVPGIRAVSTAGHTPGHTMFRIKSDEQRFFILGDLVISHTVQFTRPDVTLAFDINPEQSVITRYKVFNLAAKYKWMVAGAHLPYPGIGQIRSNGDGTYGWIPVQMVPE</sequence>
<evidence type="ECO:0000259" key="5">
    <source>
        <dbReference type="SMART" id="SM00849"/>
    </source>
</evidence>
<evidence type="ECO:0000313" key="6">
    <source>
        <dbReference type="EMBL" id="WAW10329.1"/>
    </source>
</evidence>